<name>A0AAU2GRY4_9ACTN</name>
<organism evidence="2">
    <name type="scientific">Streptomyces sp. NBC_00060</name>
    <dbReference type="NCBI Taxonomy" id="2975636"/>
    <lineage>
        <taxon>Bacteria</taxon>
        <taxon>Bacillati</taxon>
        <taxon>Actinomycetota</taxon>
        <taxon>Actinomycetes</taxon>
        <taxon>Kitasatosporales</taxon>
        <taxon>Streptomycetaceae</taxon>
        <taxon>Streptomyces</taxon>
    </lineage>
</organism>
<sequence length="116" mass="12990">MRWLMTLGERCRPGAPAFAECPNPHESRAVALVDDVGQLFPVLLEWQRLFGAELTGWACQVEAEDIENLPPDVVENWGPDQLRLDTMPGGYVKVADYRDHQPPPARLTPGSSPLRR</sequence>
<dbReference type="EMBL" id="CP108253">
    <property type="protein sequence ID" value="WTU38084.1"/>
    <property type="molecule type" value="Genomic_DNA"/>
</dbReference>
<dbReference type="AlphaFoldDB" id="A0AAU2GRY4"/>
<feature type="region of interest" description="Disordered" evidence="1">
    <location>
        <begin position="95"/>
        <end position="116"/>
    </location>
</feature>
<reference evidence="2" key="1">
    <citation type="submission" date="2022-10" db="EMBL/GenBank/DDBJ databases">
        <title>The complete genomes of actinobacterial strains from the NBC collection.</title>
        <authorList>
            <person name="Joergensen T.S."/>
            <person name="Alvarez Arevalo M."/>
            <person name="Sterndorff E.B."/>
            <person name="Faurdal D."/>
            <person name="Vuksanovic O."/>
            <person name="Mourched A.-S."/>
            <person name="Charusanti P."/>
            <person name="Shaw S."/>
            <person name="Blin K."/>
            <person name="Weber T."/>
        </authorList>
    </citation>
    <scope>NUCLEOTIDE SEQUENCE</scope>
    <source>
        <strain evidence="2">NBC_00060</strain>
    </source>
</reference>
<proteinExistence type="predicted"/>
<dbReference type="EMBL" id="CP108253">
    <property type="protein sequence ID" value="WTU45275.1"/>
    <property type="molecule type" value="Genomic_DNA"/>
</dbReference>
<evidence type="ECO:0000256" key="1">
    <source>
        <dbReference type="SAM" id="MobiDB-lite"/>
    </source>
</evidence>
<evidence type="ECO:0000313" key="2">
    <source>
        <dbReference type="EMBL" id="WTU38084.1"/>
    </source>
</evidence>
<evidence type="ECO:0000313" key="3">
    <source>
        <dbReference type="EMBL" id="WTU45275.1"/>
    </source>
</evidence>
<protein>
    <submittedName>
        <fullName evidence="2">Uncharacterized protein</fullName>
    </submittedName>
</protein>
<accession>A0AAU2GRY4</accession>
<gene>
    <name evidence="2" type="ORF">OHV25_00030</name>
    <name evidence="3" type="ORF">OHV25_39810</name>
</gene>